<dbReference type="EMBL" id="JAPVEB010000006">
    <property type="protein sequence ID" value="KAJ5261822.1"/>
    <property type="molecule type" value="Genomic_DNA"/>
</dbReference>
<evidence type="ECO:0000313" key="3">
    <source>
        <dbReference type="EMBL" id="KAJ5261822.1"/>
    </source>
</evidence>
<keyword evidence="4" id="KW-1185">Reference proteome</keyword>
<sequence>MQILLINSLSCQELRLTHTTINIKMNIFLAHGPKCSIKLENGLSHHTGKSFSGGGDRGNARKLFPTIASQLAVANPQLIPDLQRAVCYNPSIVTKAMQEQFEKLILKPLQNLEQSDVSVQTMIIVLNALDECEGDSDIRLILQLLPRLQNIAAIRLQADLSIRLRFSKIASDDYEDLVLHDVPLELIEHDISLFFDHRLTHIRTVRYLPIKWLGERDRKLIALSVPLFIFPATICRVFEEPDWDPIDSLNQILMHHRSKLEGTYLPILDRLLSKQNDNQKAKLISEFQQVIGTLVILESPLSINSLSKLLGLHKGLIYLRLSPLHSVLRVPDDELIPIRLFHQSFRDFLLDPETRKKTPLGISEIDRNAQYVDQKMLLHMPKPTGKYMSTAK</sequence>
<comment type="caution">
    <text evidence="3">The sequence shown here is derived from an EMBL/GenBank/DDBJ whole genome shotgun (WGS) entry which is preliminary data.</text>
</comment>
<accession>A0ABQ8WDD0</accession>
<dbReference type="InterPro" id="IPR056884">
    <property type="entry name" value="NPHP3-like_N"/>
</dbReference>
<keyword evidence="1" id="KW-0677">Repeat</keyword>
<proteinExistence type="predicted"/>
<feature type="domain" description="Nephrocystin 3-like N-terminal" evidence="2">
    <location>
        <begin position="56"/>
        <end position="149"/>
    </location>
</feature>
<dbReference type="Proteomes" id="UP001220256">
    <property type="component" value="Unassembled WGS sequence"/>
</dbReference>
<organism evidence="3 4">
    <name type="scientific">Penicillium chrysogenum</name>
    <name type="common">Penicillium notatum</name>
    <dbReference type="NCBI Taxonomy" id="5076"/>
    <lineage>
        <taxon>Eukaryota</taxon>
        <taxon>Fungi</taxon>
        <taxon>Dikarya</taxon>
        <taxon>Ascomycota</taxon>
        <taxon>Pezizomycotina</taxon>
        <taxon>Eurotiomycetes</taxon>
        <taxon>Eurotiomycetidae</taxon>
        <taxon>Eurotiales</taxon>
        <taxon>Aspergillaceae</taxon>
        <taxon>Penicillium</taxon>
        <taxon>Penicillium chrysogenum species complex</taxon>
    </lineage>
</organism>
<gene>
    <name evidence="3" type="ORF">N7505_008689</name>
</gene>
<reference evidence="3 4" key="1">
    <citation type="journal article" date="2023" name="IMA Fungus">
        <title>Comparative genomic study of the Penicillium genus elucidates a diverse pangenome and 15 lateral gene transfer events.</title>
        <authorList>
            <person name="Petersen C."/>
            <person name="Sorensen T."/>
            <person name="Nielsen M.R."/>
            <person name="Sondergaard T.E."/>
            <person name="Sorensen J.L."/>
            <person name="Fitzpatrick D.A."/>
            <person name="Frisvad J.C."/>
            <person name="Nielsen K.L."/>
        </authorList>
    </citation>
    <scope>NUCLEOTIDE SEQUENCE [LARGE SCALE GENOMIC DNA]</scope>
    <source>
        <strain evidence="3 4">IBT 3361</strain>
    </source>
</reference>
<protein>
    <recommendedName>
        <fullName evidence="2">Nephrocystin 3-like N-terminal domain-containing protein</fullName>
    </recommendedName>
</protein>
<dbReference type="Pfam" id="PF24883">
    <property type="entry name" value="NPHP3_N"/>
    <property type="match status" value="1"/>
</dbReference>
<evidence type="ECO:0000259" key="2">
    <source>
        <dbReference type="Pfam" id="PF24883"/>
    </source>
</evidence>
<name>A0ABQ8WDD0_PENCH</name>
<evidence type="ECO:0000313" key="4">
    <source>
        <dbReference type="Proteomes" id="UP001220256"/>
    </source>
</evidence>
<evidence type="ECO:0000256" key="1">
    <source>
        <dbReference type="ARBA" id="ARBA00022737"/>
    </source>
</evidence>